<dbReference type="STRING" id="234267.Acid_5510"/>
<dbReference type="HOGENOM" id="CLU_366295_0_0_0"/>
<dbReference type="OrthoDB" id="8893233at2"/>
<dbReference type="InterPro" id="IPR007280">
    <property type="entry name" value="Peptidase_C_arc/bac"/>
</dbReference>
<dbReference type="SUPFAM" id="SSF89260">
    <property type="entry name" value="Collagen-binding domain"/>
    <property type="match status" value="2"/>
</dbReference>
<accession>Q01V58</accession>
<reference evidence="3" key="1">
    <citation type="submission" date="2006-10" db="EMBL/GenBank/DDBJ databases">
        <title>Complete sequence of Solibacter usitatus Ellin6076.</title>
        <authorList>
            <consortium name="US DOE Joint Genome Institute"/>
            <person name="Copeland A."/>
            <person name="Lucas S."/>
            <person name="Lapidus A."/>
            <person name="Barry K."/>
            <person name="Detter J.C."/>
            <person name="Glavina del Rio T."/>
            <person name="Hammon N."/>
            <person name="Israni S."/>
            <person name="Dalin E."/>
            <person name="Tice H."/>
            <person name="Pitluck S."/>
            <person name="Thompson L.S."/>
            <person name="Brettin T."/>
            <person name="Bruce D."/>
            <person name="Han C."/>
            <person name="Tapia R."/>
            <person name="Gilna P."/>
            <person name="Schmutz J."/>
            <person name="Larimer F."/>
            <person name="Land M."/>
            <person name="Hauser L."/>
            <person name="Kyrpides N."/>
            <person name="Mikhailova N."/>
            <person name="Janssen P.H."/>
            <person name="Kuske C.R."/>
            <person name="Richardson P."/>
        </authorList>
    </citation>
    <scope>NUCLEOTIDE SEQUENCE</scope>
    <source>
        <strain evidence="3">Ellin6076</strain>
    </source>
</reference>
<feature type="domain" description="Peptidase C-terminal archaeal/bacterial" evidence="2">
    <location>
        <begin position="633"/>
        <end position="696"/>
    </location>
</feature>
<dbReference type="EMBL" id="CP000473">
    <property type="protein sequence ID" value="ABJ86457.1"/>
    <property type="molecule type" value="Genomic_DNA"/>
</dbReference>
<dbReference type="Pfam" id="PF04151">
    <property type="entry name" value="PPC"/>
    <property type="match status" value="1"/>
</dbReference>
<evidence type="ECO:0000313" key="3">
    <source>
        <dbReference type="EMBL" id="ABJ86457.1"/>
    </source>
</evidence>
<protein>
    <submittedName>
        <fullName evidence="3">Peptidase domain protein</fullName>
    </submittedName>
</protein>
<dbReference type="KEGG" id="sus:Acid_5510"/>
<dbReference type="AlphaFoldDB" id="Q01V58"/>
<feature type="signal peptide" evidence="1">
    <location>
        <begin position="1"/>
        <end position="20"/>
    </location>
</feature>
<evidence type="ECO:0000259" key="2">
    <source>
        <dbReference type="Pfam" id="PF04151"/>
    </source>
</evidence>
<dbReference type="eggNOG" id="COG5492">
    <property type="taxonomic scope" value="Bacteria"/>
</dbReference>
<dbReference type="NCBIfam" id="NF038127">
    <property type="entry name" value="FDP_fam"/>
    <property type="match status" value="1"/>
</dbReference>
<organism evidence="3">
    <name type="scientific">Solibacter usitatus (strain Ellin6076)</name>
    <dbReference type="NCBI Taxonomy" id="234267"/>
    <lineage>
        <taxon>Bacteria</taxon>
        <taxon>Pseudomonadati</taxon>
        <taxon>Acidobacteriota</taxon>
        <taxon>Terriglobia</taxon>
        <taxon>Bryobacterales</taxon>
        <taxon>Solibacteraceae</taxon>
        <taxon>Candidatus Solibacter</taxon>
    </lineage>
</organism>
<proteinExistence type="predicted"/>
<dbReference type="InParanoid" id="Q01V58"/>
<keyword evidence="1" id="KW-0732">Signal</keyword>
<gene>
    <name evidence="3" type="ordered locus">Acid_5510</name>
</gene>
<evidence type="ECO:0000256" key="1">
    <source>
        <dbReference type="SAM" id="SignalP"/>
    </source>
</evidence>
<sequence length="712" mass="74268" precursor="true">MRPGSIVMLGIGVCLVPLHAQDCAAVARILPAGTVSGTLADGQCQLSDGTPYLPFRLDLPVRGKIKIALTGSSSGSPSDLGLILRDAAGTRIDSGTAIARPIEAGSYTVLLNGSKPGQTGDYNITTAFTAESGMLCGNFPNLGRRQVARGMLPGSNCQAPDGTPYEAYTLTTDGAGTLTVTVDSTDFTPVIAVRSSDGHVIAMPAASPVNVLVNGDSQYLVVISSGDKSGTYTITTSFQAGDTETCRSKKTFTGPDSDTNTIGADSCFLTIAGSGDQSYYNYYNVTVGSSGLVRATVTSGDFNATVNLLDADGYLLASDAGSGGFDAQFNSISGLRAQLPAGNYRLQVFSDVPSGGAYSLQYSFTAGNPKPCTPATLNFGDLPAGTLNADSCRSSYGIADIYTVAVPGWGTVDFDMSTASFNTSLVIRDAKDNLIVRNDEVDGVSDSHITADLPAGTYTIVAAASSGSGNYRLAVKFTPHDALPCTYVQALDLNGGFIQRLGRGSCRASNGQPVDYYSFTLAADSLVLAVMTSSEVDGFLTLTDAAGNVLRTDDNSYGSNDPLIVQYLPAGSYQLAARDSSSTAGGLYEIDLRTTEGARPPFCMPKATMAQGATATGEIRYTGCQYGDNTFADLYQLTLTADGQVDIRLDSSDFDAYLILLDAKGAEMDEDDDSGGNTNARLTRALAAGTYTIVVKPFGDYRDQGKYTLSVK</sequence>
<name>Q01V58_SOLUE</name>
<dbReference type="Gene3D" id="2.60.120.380">
    <property type="match status" value="4"/>
</dbReference>
<feature type="chain" id="PRO_5004163464" evidence="1">
    <location>
        <begin position="21"/>
        <end position="712"/>
    </location>
</feature>